<accession>A0A024B0P9</accession>
<name>A0A024B0P9_9CAUD</name>
<dbReference type="KEGG" id="vg:19526156"/>
<protein>
    <submittedName>
        <fullName evidence="1">Uncharacterized protein</fullName>
    </submittedName>
</protein>
<dbReference type="EMBL" id="KJ489399">
    <property type="protein sequence ID" value="AHZ10174.1"/>
    <property type="molecule type" value="Genomic_DNA"/>
</dbReference>
<dbReference type="GeneID" id="19526156"/>
<proteinExistence type="predicted"/>
<dbReference type="Proteomes" id="UP000026900">
    <property type="component" value="Segment"/>
</dbReference>
<evidence type="ECO:0000313" key="2">
    <source>
        <dbReference type="Proteomes" id="UP000026900"/>
    </source>
</evidence>
<organism evidence="1 2">
    <name type="scientific">Bacillus phage Hakuna</name>
    <dbReference type="NCBI Taxonomy" id="1486659"/>
    <lineage>
        <taxon>Viruses</taxon>
        <taxon>Duplodnaviria</taxon>
        <taxon>Heunggongvirae</taxon>
        <taxon>Uroviricota</taxon>
        <taxon>Caudoviricetes</taxon>
        <taxon>Herelleviridae</taxon>
        <taxon>Bastillevirinae</taxon>
        <taxon>Wphvirus</taxon>
        <taxon>Wphvirus hakuna</taxon>
    </lineage>
</organism>
<dbReference type="RefSeq" id="YP_009036605.1">
    <property type="nucleotide sequence ID" value="NC_024213.1"/>
</dbReference>
<keyword evidence="2" id="KW-1185">Reference proteome</keyword>
<evidence type="ECO:0000313" key="1">
    <source>
        <dbReference type="EMBL" id="AHZ10174.1"/>
    </source>
</evidence>
<reference evidence="2" key="1">
    <citation type="submission" date="2014-09" db="EMBL/GenBank/DDBJ databases">
        <authorList>
            <person name="Sauder A.B."/>
            <person name="McKenzie Q.R."/>
            <person name="Temple L.M."/>
            <person name="Alexis B.K."/>
            <person name="Al-Atrache Z."/>
            <person name="Lewis L.O."/>
            <person name="Loesser-Casey K.E."/>
            <person name="Mitchell K.J."/>
        </authorList>
    </citation>
    <scope>NUCLEOTIDE SEQUENCE [LARGE SCALE GENOMIC DNA]</scope>
</reference>
<sequence>MHTENVNHLRNLTEYAQQLLTNNVQEMDWEYLARLTSLSKKLTEQLETELAIRMKEGAWGNRWVR</sequence>